<reference evidence="2 3" key="1">
    <citation type="journal article" date="2015" name="BMC Genomics">
        <title>Insights from the genome of Ophiocordyceps polyrhachis-furcata to pathogenicity and host specificity in insect fungi.</title>
        <authorList>
            <person name="Wichadakul D."/>
            <person name="Kobmoo N."/>
            <person name="Ingsriswang S."/>
            <person name="Tangphatsornruang S."/>
            <person name="Chantasingh D."/>
            <person name="Luangsa-ard J.J."/>
            <person name="Eurwilaichitr L."/>
        </authorList>
    </citation>
    <scope>NUCLEOTIDE SEQUENCE [LARGE SCALE GENOMIC DNA]</scope>
    <source>
        <strain evidence="2 3">BCC 54312</strain>
    </source>
</reference>
<organism evidence="2 3">
    <name type="scientific">Ophiocordyceps polyrhachis-furcata BCC 54312</name>
    <dbReference type="NCBI Taxonomy" id="1330021"/>
    <lineage>
        <taxon>Eukaryota</taxon>
        <taxon>Fungi</taxon>
        <taxon>Dikarya</taxon>
        <taxon>Ascomycota</taxon>
        <taxon>Pezizomycotina</taxon>
        <taxon>Sordariomycetes</taxon>
        <taxon>Hypocreomycetidae</taxon>
        <taxon>Hypocreales</taxon>
        <taxon>Ophiocordycipitaceae</taxon>
        <taxon>Ophiocordyceps</taxon>
    </lineage>
</organism>
<protein>
    <submittedName>
        <fullName evidence="2">Uncharacterized protein</fullName>
    </submittedName>
</protein>
<feature type="region of interest" description="Disordered" evidence="1">
    <location>
        <begin position="1"/>
        <end position="117"/>
    </location>
</feature>
<keyword evidence="3" id="KW-1185">Reference proteome</keyword>
<evidence type="ECO:0000313" key="3">
    <source>
        <dbReference type="Proteomes" id="UP000253664"/>
    </source>
</evidence>
<feature type="compositionally biased region" description="Basic residues" evidence="1">
    <location>
        <begin position="81"/>
        <end position="91"/>
    </location>
</feature>
<feature type="compositionally biased region" description="Basic residues" evidence="1">
    <location>
        <begin position="17"/>
        <end position="31"/>
    </location>
</feature>
<comment type="caution">
    <text evidence="2">The sequence shown here is derived from an EMBL/GenBank/DDBJ whole genome shotgun (WGS) entry which is preliminary data.</text>
</comment>
<sequence length="117" mass="13417">MGYANASLRQGREREKKRPQKASTAKKKEKNARKAEIHPDAPAWIRGQTGKRFRHSQPGDPNLGRTLQAKRVSQGQEMGRHKIYTYHHRDRPRTIGNKANINKPFPSTKIPRLGFPV</sequence>
<proteinExistence type="predicted"/>
<feature type="non-terminal residue" evidence="2">
    <location>
        <position position="117"/>
    </location>
</feature>
<dbReference type="EMBL" id="LKCN02000007">
    <property type="protein sequence ID" value="RCI12314.1"/>
    <property type="molecule type" value="Genomic_DNA"/>
</dbReference>
<dbReference type="AlphaFoldDB" id="A0A367LD10"/>
<gene>
    <name evidence="2" type="ORF">L249_1313</name>
</gene>
<dbReference type="Proteomes" id="UP000253664">
    <property type="component" value="Unassembled WGS sequence"/>
</dbReference>
<evidence type="ECO:0000313" key="2">
    <source>
        <dbReference type="EMBL" id="RCI12314.1"/>
    </source>
</evidence>
<name>A0A367LD10_9HYPO</name>
<evidence type="ECO:0000256" key="1">
    <source>
        <dbReference type="SAM" id="MobiDB-lite"/>
    </source>
</evidence>
<accession>A0A367LD10</accession>